<dbReference type="InterPro" id="IPR000182">
    <property type="entry name" value="GNAT_dom"/>
</dbReference>
<dbReference type="CDD" id="cd04301">
    <property type="entry name" value="NAT_SF"/>
    <property type="match status" value="1"/>
</dbReference>
<evidence type="ECO:0000313" key="3">
    <source>
        <dbReference type="Proteomes" id="UP001501470"/>
    </source>
</evidence>
<reference evidence="3" key="1">
    <citation type="journal article" date="2019" name="Int. J. Syst. Evol. Microbiol.">
        <title>The Global Catalogue of Microorganisms (GCM) 10K type strain sequencing project: providing services to taxonomists for standard genome sequencing and annotation.</title>
        <authorList>
            <consortium name="The Broad Institute Genomics Platform"/>
            <consortium name="The Broad Institute Genome Sequencing Center for Infectious Disease"/>
            <person name="Wu L."/>
            <person name="Ma J."/>
        </authorList>
    </citation>
    <scope>NUCLEOTIDE SEQUENCE [LARGE SCALE GENOMIC DNA]</scope>
    <source>
        <strain evidence="3">JCM 15933</strain>
    </source>
</reference>
<sequence length="135" mass="14411">MGRVRPVTYTWRGAFTDAEVEALHAEGFGHPPTGSAWWARVNRHSLGWVCARAEGRLVGFVNVAWDGASHAFVLDTVVSSAGRRRGLGTGLVAAAVEGARAGGCEWIHVDFEDHLSGFYLESCGFTPTGAGLIKL</sequence>
<dbReference type="EMBL" id="BAAAQD010000001">
    <property type="protein sequence ID" value="GAA1500658.1"/>
    <property type="molecule type" value="Genomic_DNA"/>
</dbReference>
<name>A0ABP4KFX5_9ACTN</name>
<dbReference type="PROSITE" id="PS51186">
    <property type="entry name" value="GNAT"/>
    <property type="match status" value="1"/>
</dbReference>
<keyword evidence="3" id="KW-1185">Reference proteome</keyword>
<accession>A0ABP4KFX5</accession>
<dbReference type="Proteomes" id="UP001501470">
    <property type="component" value="Unassembled WGS sequence"/>
</dbReference>
<dbReference type="Pfam" id="PF00583">
    <property type="entry name" value="Acetyltransf_1"/>
    <property type="match status" value="1"/>
</dbReference>
<dbReference type="Gene3D" id="3.40.630.30">
    <property type="match status" value="1"/>
</dbReference>
<feature type="domain" description="N-acetyltransferase" evidence="1">
    <location>
        <begin position="2"/>
        <end position="135"/>
    </location>
</feature>
<gene>
    <name evidence="2" type="ORF">GCM10009827_007080</name>
</gene>
<comment type="caution">
    <text evidence="2">The sequence shown here is derived from an EMBL/GenBank/DDBJ whole genome shotgun (WGS) entry which is preliminary data.</text>
</comment>
<evidence type="ECO:0000259" key="1">
    <source>
        <dbReference type="PROSITE" id="PS51186"/>
    </source>
</evidence>
<evidence type="ECO:0000313" key="2">
    <source>
        <dbReference type="EMBL" id="GAA1500658.1"/>
    </source>
</evidence>
<protein>
    <submittedName>
        <fullName evidence="2">GNAT family N-acetyltransferase</fullName>
    </submittedName>
</protein>
<proteinExistence type="predicted"/>
<organism evidence="2 3">
    <name type="scientific">Dactylosporangium maewongense</name>
    <dbReference type="NCBI Taxonomy" id="634393"/>
    <lineage>
        <taxon>Bacteria</taxon>
        <taxon>Bacillati</taxon>
        <taxon>Actinomycetota</taxon>
        <taxon>Actinomycetes</taxon>
        <taxon>Micromonosporales</taxon>
        <taxon>Micromonosporaceae</taxon>
        <taxon>Dactylosporangium</taxon>
    </lineage>
</organism>
<dbReference type="InterPro" id="IPR016181">
    <property type="entry name" value="Acyl_CoA_acyltransferase"/>
</dbReference>
<dbReference type="SUPFAM" id="SSF55729">
    <property type="entry name" value="Acyl-CoA N-acyltransferases (Nat)"/>
    <property type="match status" value="1"/>
</dbReference>